<comment type="cofactor">
    <cofactor evidence="1">
        <name>heme b</name>
        <dbReference type="ChEBI" id="CHEBI:60344"/>
    </cofactor>
</comment>
<keyword evidence="8" id="KW-1185">Reference proteome</keyword>
<keyword evidence="3" id="KW-0479">Metal-binding</keyword>
<dbReference type="SUPFAM" id="SSF51998">
    <property type="entry name" value="PFL-like glycyl radical enzymes"/>
    <property type="match status" value="1"/>
</dbReference>
<dbReference type="OrthoDB" id="9803969at2"/>
<dbReference type="InterPro" id="IPR011008">
    <property type="entry name" value="Dimeric_a/b-barrel"/>
</dbReference>
<keyword evidence="5" id="KW-0408">Iron</keyword>
<dbReference type="RefSeq" id="WP_136404208.1">
    <property type="nucleotide sequence ID" value="NZ_SSNZ01000010.1"/>
</dbReference>
<accession>A0A4S3ZQR1</accession>
<keyword evidence="2 7" id="KW-0575">Peroxidase</keyword>
<evidence type="ECO:0000256" key="4">
    <source>
        <dbReference type="ARBA" id="ARBA00023002"/>
    </source>
</evidence>
<dbReference type="Pfam" id="PF02901">
    <property type="entry name" value="PFL-like"/>
    <property type="match status" value="1"/>
</dbReference>
<evidence type="ECO:0000259" key="6">
    <source>
        <dbReference type="PROSITE" id="PS51554"/>
    </source>
</evidence>
<dbReference type="GO" id="GO:0020037">
    <property type="term" value="F:heme binding"/>
    <property type="evidence" value="ECO:0007669"/>
    <property type="project" value="InterPro"/>
</dbReference>
<dbReference type="InterPro" id="IPR006314">
    <property type="entry name" value="Dyp_peroxidase"/>
</dbReference>
<proteinExistence type="predicted"/>
<evidence type="ECO:0000256" key="2">
    <source>
        <dbReference type="ARBA" id="ARBA00022559"/>
    </source>
</evidence>
<dbReference type="InterPro" id="IPR004184">
    <property type="entry name" value="PFL_dom"/>
</dbReference>
<dbReference type="InterPro" id="IPR048328">
    <property type="entry name" value="Dyp_perox_C"/>
</dbReference>
<dbReference type="PANTHER" id="PTHR43641:SF2">
    <property type="entry name" value="DEHYDRATASE YBIW-RELATED"/>
    <property type="match status" value="1"/>
</dbReference>
<dbReference type="GO" id="GO:0046872">
    <property type="term" value="F:metal ion binding"/>
    <property type="evidence" value="ECO:0007669"/>
    <property type="project" value="UniProtKB-KW"/>
</dbReference>
<evidence type="ECO:0000313" key="7">
    <source>
        <dbReference type="EMBL" id="THF47894.1"/>
    </source>
</evidence>
<name>A0A4S3ZQR1_9FLAO</name>
<dbReference type="SUPFAM" id="SSF54909">
    <property type="entry name" value="Dimeric alpha+beta barrel"/>
    <property type="match status" value="1"/>
</dbReference>
<dbReference type="InterPro" id="IPR051215">
    <property type="entry name" value="GRE"/>
</dbReference>
<dbReference type="PANTHER" id="PTHR43641">
    <property type="entry name" value="FORMATE ACETYLTRANSFERASE 3-RELATED"/>
    <property type="match status" value="1"/>
</dbReference>
<organism evidence="7 8">
    <name type="scientific">Flavobacterium supellecticarium</name>
    <dbReference type="NCBI Taxonomy" id="2565924"/>
    <lineage>
        <taxon>Bacteria</taxon>
        <taxon>Pseudomonadati</taxon>
        <taxon>Bacteroidota</taxon>
        <taxon>Flavobacteriia</taxon>
        <taxon>Flavobacteriales</taxon>
        <taxon>Flavobacteriaceae</taxon>
        <taxon>Flavobacterium</taxon>
    </lineage>
</organism>
<dbReference type="GO" id="GO:0005829">
    <property type="term" value="C:cytosol"/>
    <property type="evidence" value="ECO:0007669"/>
    <property type="project" value="TreeGrafter"/>
</dbReference>
<reference evidence="7 8" key="1">
    <citation type="submission" date="2019-04" db="EMBL/GenBank/DDBJ databases">
        <title>Flavobacterium sp. nov. isolated from construction timber.</title>
        <authorList>
            <person name="Lin S.-Y."/>
            <person name="Chang C.-T."/>
            <person name="Young C.-C."/>
        </authorList>
    </citation>
    <scope>NUCLEOTIDE SEQUENCE [LARGE SCALE GENOMIC DNA]</scope>
    <source>
        <strain evidence="7 8">CC-CTC003</strain>
    </source>
</reference>
<evidence type="ECO:0000256" key="3">
    <source>
        <dbReference type="ARBA" id="ARBA00022723"/>
    </source>
</evidence>
<dbReference type="GO" id="GO:0004601">
    <property type="term" value="F:peroxidase activity"/>
    <property type="evidence" value="ECO:0007669"/>
    <property type="project" value="UniProtKB-KW"/>
</dbReference>
<dbReference type="PROSITE" id="PS51554">
    <property type="entry name" value="PFL"/>
    <property type="match status" value="1"/>
</dbReference>
<protein>
    <submittedName>
        <fullName evidence="7">Dyp-type peroxidase</fullName>
    </submittedName>
</protein>
<feature type="domain" description="PFL" evidence="6">
    <location>
        <begin position="453"/>
        <end position="1214"/>
    </location>
</feature>
<evidence type="ECO:0000256" key="5">
    <source>
        <dbReference type="ARBA" id="ARBA00023004"/>
    </source>
</evidence>
<evidence type="ECO:0000256" key="1">
    <source>
        <dbReference type="ARBA" id="ARBA00001970"/>
    </source>
</evidence>
<sequence length="1370" mass="154639">MEKTLKSDIPSNNGSSLNFENRFTEVWKHCQRGLVYPSPFAIFTTFWFQKRGNWQANKQPDSKKLVEYKTQFAKVMAEIRSKINTHEDLKDRNTSVILGVSFENWAKICDEEGIPHPKGMTLQFPEHNDPYVSKVFRASNGAFVDSNGDLWFHIKSDSKEACEIVNSLLIKALDSITEEHYSQEAASKSNEADGHRGKVLGCRFSENLNNPSDPISIAKHTLIGCDDMTHFGGSFVLAQRFLINWNQINMMTEDQIEDLIGRKTNDTIIPDRDSRSHIKSARIQDANGNTTPVLRLGLPFGRAKHQQHGNSGFRTPKSITLSDEEGIYFAGFSKEVGILENIMSNQIGPDSGFMNDRLFNHLRSDLGGVFYIPSIQDLGLDDEEVAKKYRNDFSFATEKDWSRFPGVDWTRLDRHYQNASKNGLMYYNHQNFLFTMSTRIGLPEDRYFSIPTNRILSLLENIFSLWQDNWYFNRKQEEIKEDIRFYIDRYNGSDKPANIMDESIMIRKGWAIRLSLQLFSSPDYGFRGRKIRLKDGTLVPYSSFREREGEIVYGSDTFRISPEEIIVGAMPNLSLGEGRYVMRYLSESERLDGFLANLSEASGVGHVIPNYEKALKKGLKTLMEDILEYEKKITEEYTKDKGKTDEEKAAKAKTYKEKKELYQSAYLSLQGISEYCLNYAQLAREMAASMKNNPGQAWERENLESIAYRMTKLATEKPDSLIEAVQFIFTLHTCLHLNGEPTAIGRMDQLLQPYYDSSNEAEKAEAQEVIDAFYIKLDEKIQQNRIFMEDHQPFGNLAMGGASGPYPQGASLGQWIQQITVGGTKVNGNPVFEETEPAYNHMTRLFIHASGRLPLNAPCLSLRTRKDMPREILEDAAHALLSGGAHPILLNDEKIIKGLHHSGDGVGGKLGSETKKWNSNVTVESAQNYACDGCYEPQFPGENWFSLGGFSTLQPLECALNQGRTYSSAGESYLFGQVVSLNSKPADQIKSFQELVDIYFQHFEWLNRKAFNGQLMGYGANTKFCPSPILNVLMDDCLARGLDFYSGGTKYNIYGPCYISLSAAINSLYAIKTMVFDDKNAVTTLPELLECLCCDWGYKMTEPFISDLAGESRIASRSDRFKRLREIALAQPRYGRGNPDIDAFGNEIVAGIARRSIATFTEPWPQLYETMKNMATRYGTEEFPFGLQIQPGVGTFENHVEMGAWNGASADGRRLGTTVASDMSAMPSPADLPIEHQYAGFEESLAGFDGIGAELMCDGAPTDYNIDEDFPAEKLIQVMQQFANGQSSNILTITVANPDTFADAVGSPEQYDLLRVRTGGWTNFFTSVFPTIQDQHRRRPVSTPVEVQKEKKMAKGCPFHQQIEEVEQDE</sequence>
<dbReference type="NCBIfam" id="TIGR01413">
    <property type="entry name" value="Dyp_perox_fam"/>
    <property type="match status" value="1"/>
</dbReference>
<dbReference type="Pfam" id="PF20628">
    <property type="entry name" value="Dyp_perox_C"/>
    <property type="match status" value="1"/>
</dbReference>
<keyword evidence="4" id="KW-0560">Oxidoreductase</keyword>
<comment type="caution">
    <text evidence="7">The sequence shown here is derived from an EMBL/GenBank/DDBJ whole genome shotgun (WGS) entry which is preliminary data.</text>
</comment>
<dbReference type="EMBL" id="SSNZ01000010">
    <property type="protein sequence ID" value="THF47894.1"/>
    <property type="molecule type" value="Genomic_DNA"/>
</dbReference>
<dbReference type="Proteomes" id="UP000307507">
    <property type="component" value="Unassembled WGS sequence"/>
</dbReference>
<dbReference type="Gene3D" id="3.20.70.20">
    <property type="match status" value="1"/>
</dbReference>
<gene>
    <name evidence="7" type="ORF">E6C50_15785</name>
</gene>
<dbReference type="PROSITE" id="PS51404">
    <property type="entry name" value="DYP_PEROXIDASE"/>
    <property type="match status" value="1"/>
</dbReference>
<evidence type="ECO:0000313" key="8">
    <source>
        <dbReference type="Proteomes" id="UP000307507"/>
    </source>
</evidence>